<evidence type="ECO:0000256" key="6">
    <source>
        <dbReference type="RuleBase" id="RU364120"/>
    </source>
</evidence>
<dbReference type="Pfam" id="PF06624">
    <property type="entry name" value="RAMP4"/>
    <property type="match status" value="1"/>
</dbReference>
<keyword evidence="3 6" id="KW-0256">Endoplasmic reticulum</keyword>
<keyword evidence="5 6" id="KW-0472">Membrane</keyword>
<accession>A0A7H9AX35</accession>
<dbReference type="AlphaFoldDB" id="A0A7H9AX35"/>
<dbReference type="RefSeq" id="XP_037142569.1">
    <property type="nucleotide sequence ID" value="XM_037286674.1"/>
</dbReference>
<sequence length="66" mass="7589">MAVQTPKQRIANEKFNKRVEKHRKYGKKKVKGDGSKFNFPISKTWLFVLAFLLVGGGLLELLSHFL</sequence>
<organism evidence="7 8">
    <name type="scientific">Zygotorulaspora mrakii</name>
    <name type="common">Zygosaccharomyces mrakii</name>
    <dbReference type="NCBI Taxonomy" id="42260"/>
    <lineage>
        <taxon>Eukaryota</taxon>
        <taxon>Fungi</taxon>
        <taxon>Dikarya</taxon>
        <taxon>Ascomycota</taxon>
        <taxon>Saccharomycotina</taxon>
        <taxon>Saccharomycetes</taxon>
        <taxon>Saccharomycetales</taxon>
        <taxon>Saccharomycetaceae</taxon>
        <taxon>Zygotorulaspora</taxon>
    </lineage>
</organism>
<dbReference type="InterPro" id="IPR010580">
    <property type="entry name" value="ER_stress-assoc"/>
</dbReference>
<name>A0A7H9AX35_ZYGMR</name>
<dbReference type="GeneID" id="59234477"/>
<keyword evidence="8" id="KW-1185">Reference proteome</keyword>
<comment type="subcellular location">
    <subcellularLocation>
        <location evidence="6">Membrane</location>
        <topology evidence="6">Single-pass membrane protein</topology>
    </subcellularLocation>
    <subcellularLocation>
        <location evidence="6">Endoplasmic reticulum membrane</location>
        <topology evidence="6">Single-pass membrane protein</topology>
    </subcellularLocation>
</comment>
<evidence type="ECO:0000313" key="8">
    <source>
        <dbReference type="Proteomes" id="UP000509704"/>
    </source>
</evidence>
<evidence type="ECO:0000256" key="5">
    <source>
        <dbReference type="ARBA" id="ARBA00023136"/>
    </source>
</evidence>
<dbReference type="EMBL" id="CP058604">
    <property type="protein sequence ID" value="QLG70841.1"/>
    <property type="molecule type" value="Genomic_DNA"/>
</dbReference>
<keyword evidence="2 6" id="KW-0812">Transmembrane</keyword>
<evidence type="ECO:0000256" key="3">
    <source>
        <dbReference type="ARBA" id="ARBA00022824"/>
    </source>
</evidence>
<dbReference type="GO" id="GO:0005789">
    <property type="term" value="C:endoplasmic reticulum membrane"/>
    <property type="evidence" value="ECO:0007669"/>
    <property type="project" value="UniProtKB-SubCell"/>
</dbReference>
<evidence type="ECO:0000313" key="7">
    <source>
        <dbReference type="EMBL" id="QLG70841.1"/>
    </source>
</evidence>
<comment type="function">
    <text evidence="6">Interacts with target proteins during translocation into the lumen of the endoplasmic reticulum. Protects unfolded target proteins against degradation and facilitate correct glycosylation.</text>
</comment>
<dbReference type="KEGG" id="zmk:HG535_0A07840"/>
<evidence type="ECO:0000256" key="4">
    <source>
        <dbReference type="ARBA" id="ARBA00022989"/>
    </source>
</evidence>
<evidence type="ECO:0000256" key="1">
    <source>
        <dbReference type="ARBA" id="ARBA00005500"/>
    </source>
</evidence>
<reference evidence="7 8" key="1">
    <citation type="submission" date="2020-07" db="EMBL/GenBank/DDBJ databases">
        <title>The yeast mating-type switching endonuclease HO is a domesticated member of an unorthodox homing genetic element family.</title>
        <authorList>
            <person name="Coughlan A.Y."/>
            <person name="Lombardi L."/>
            <person name="Braun-Galleani S."/>
            <person name="Martos A.R."/>
            <person name="Galeote V."/>
            <person name="Bigey F."/>
            <person name="Dequin S."/>
            <person name="Byrne K.P."/>
            <person name="Wolfe K.H."/>
        </authorList>
    </citation>
    <scope>NUCLEOTIDE SEQUENCE [LARGE SCALE GENOMIC DNA]</scope>
    <source>
        <strain evidence="7 8">NRRL Y-6702</strain>
    </source>
</reference>
<evidence type="ECO:0000256" key="2">
    <source>
        <dbReference type="ARBA" id="ARBA00022692"/>
    </source>
</evidence>
<keyword evidence="4 6" id="KW-1133">Transmembrane helix</keyword>
<dbReference type="Proteomes" id="UP000509704">
    <property type="component" value="Chromosome 1"/>
</dbReference>
<proteinExistence type="inferred from homology"/>
<comment type="similarity">
    <text evidence="1 6">Belongs to the RAMP4 family.</text>
</comment>
<protein>
    <recommendedName>
        <fullName evidence="6">Stress-associated endoplasmic reticulum protein</fullName>
    </recommendedName>
</protein>
<feature type="transmembrane region" description="Helical" evidence="6">
    <location>
        <begin position="45"/>
        <end position="65"/>
    </location>
</feature>
<gene>
    <name evidence="7" type="ORF">HG535_0A07840</name>
</gene>